<evidence type="ECO:0000256" key="4">
    <source>
        <dbReference type="SAM" id="Coils"/>
    </source>
</evidence>
<keyword evidence="4" id="KW-0175">Coiled coil</keyword>
<evidence type="ECO:0000256" key="3">
    <source>
        <dbReference type="ARBA" id="ARBA00023273"/>
    </source>
</evidence>
<sequence length="257" mass="31533">MKKRKQKETKNALDECLREKLKRKAKEVQDDLMQDLFFLKQIMEDEEEAKKNERKRALLKEQQGYLQHLQDQMRKEDEFEKEVDRLYQEELEKIWERRKKEWDEEKNKRRALEQDVMNGVKEQILANVGKGRQAQRYSQEYGKKVKEEDEEDRKKAVEKLRLIRERNEKHQKELLDQIRLKEERFARDQRLQDHDLEQLRIARETEEAKIQNLLAEMKIDNEHPYRVIRRKYFDECKAADHCCRTKHLIDACVEANH</sequence>
<accession>A0AAV2B169</accession>
<comment type="subcellular location">
    <subcellularLocation>
        <location evidence="1">Cell projection</location>
        <location evidence="1">Cilium</location>
    </subcellularLocation>
</comment>
<protein>
    <recommendedName>
        <fullName evidence="7">Meiosis-specific nuclear structural protein 1</fullName>
    </recommendedName>
</protein>
<dbReference type="AlphaFoldDB" id="A0AAV2B169"/>
<evidence type="ECO:0000313" key="5">
    <source>
        <dbReference type="EMBL" id="CAL1288888.1"/>
    </source>
</evidence>
<keyword evidence="6" id="KW-1185">Reference proteome</keyword>
<name>A0AAV2B169_9ARAC</name>
<gene>
    <name evidence="5" type="ORF">LARSCL_LOCUS15618</name>
</gene>
<evidence type="ECO:0000256" key="1">
    <source>
        <dbReference type="ARBA" id="ARBA00004138"/>
    </source>
</evidence>
<dbReference type="Proteomes" id="UP001497382">
    <property type="component" value="Unassembled WGS sequence"/>
</dbReference>
<reference evidence="5 6" key="1">
    <citation type="submission" date="2024-04" db="EMBL/GenBank/DDBJ databases">
        <authorList>
            <person name="Rising A."/>
            <person name="Reimegard J."/>
            <person name="Sonavane S."/>
            <person name="Akerstrom W."/>
            <person name="Nylinder S."/>
            <person name="Hedman E."/>
            <person name="Kallberg Y."/>
        </authorList>
    </citation>
    <scope>NUCLEOTIDE SEQUENCE [LARGE SCALE GENOMIC DNA]</scope>
</reference>
<evidence type="ECO:0000313" key="6">
    <source>
        <dbReference type="Proteomes" id="UP001497382"/>
    </source>
</evidence>
<proteinExistence type="predicted"/>
<dbReference type="PANTHER" id="PTHR31183">
    <property type="entry name" value="TRICHOPLEIN KERATIN FILAMENT-BINDING PROTEIN FAMILY MEMBER"/>
    <property type="match status" value="1"/>
</dbReference>
<evidence type="ECO:0000256" key="2">
    <source>
        <dbReference type="ARBA" id="ARBA00023069"/>
    </source>
</evidence>
<evidence type="ECO:0008006" key="7">
    <source>
        <dbReference type="Google" id="ProtNLM"/>
    </source>
</evidence>
<feature type="coiled-coil region" evidence="4">
    <location>
        <begin position="146"/>
        <end position="216"/>
    </location>
</feature>
<feature type="coiled-coil region" evidence="4">
    <location>
        <begin position="42"/>
        <end position="89"/>
    </location>
</feature>
<keyword evidence="3" id="KW-0966">Cell projection</keyword>
<dbReference type="InterPro" id="IPR043596">
    <property type="entry name" value="CFAP53/TCHP"/>
</dbReference>
<organism evidence="5 6">
    <name type="scientific">Larinioides sclopetarius</name>
    <dbReference type="NCBI Taxonomy" id="280406"/>
    <lineage>
        <taxon>Eukaryota</taxon>
        <taxon>Metazoa</taxon>
        <taxon>Ecdysozoa</taxon>
        <taxon>Arthropoda</taxon>
        <taxon>Chelicerata</taxon>
        <taxon>Arachnida</taxon>
        <taxon>Araneae</taxon>
        <taxon>Araneomorphae</taxon>
        <taxon>Entelegynae</taxon>
        <taxon>Araneoidea</taxon>
        <taxon>Araneidae</taxon>
        <taxon>Larinioides</taxon>
    </lineage>
</organism>
<dbReference type="GO" id="GO:0005929">
    <property type="term" value="C:cilium"/>
    <property type="evidence" value="ECO:0007669"/>
    <property type="project" value="UniProtKB-SubCell"/>
</dbReference>
<dbReference type="PANTHER" id="PTHR31183:SF1">
    <property type="entry name" value="CILIA- AND FLAGELLA-ASSOCIATED PROTEIN 53"/>
    <property type="match status" value="1"/>
</dbReference>
<dbReference type="EMBL" id="CAXIEN010000239">
    <property type="protein sequence ID" value="CAL1288888.1"/>
    <property type="molecule type" value="Genomic_DNA"/>
</dbReference>
<keyword evidence="2" id="KW-0969">Cilium</keyword>
<comment type="caution">
    <text evidence="5">The sequence shown here is derived from an EMBL/GenBank/DDBJ whole genome shotgun (WGS) entry which is preliminary data.</text>
</comment>